<sequence>MLSTSVASIINLFIAFHPADVMVSFGAKTIYAVDVGSVYDTNLTNYGDWLSGWWLIYQRFFRWWGPPIRVPNFTEIQSRLAYISCIRQLEEVKASGICHYLRPPIDRFMTLQFSAFEEIMVNIFSFLVYICPRRSSYLRYQWFTLGMCIFHVLNSIFPNLGINHLKTAE</sequence>
<dbReference type="InterPro" id="IPR050301">
    <property type="entry name" value="NTE"/>
</dbReference>
<name>A0A0R3WRP9_HYDTA</name>
<dbReference type="AlphaFoldDB" id="A0A0R3WRP9"/>
<dbReference type="STRING" id="6205.A0A0R3WRP9"/>
<dbReference type="WBParaSite" id="TTAC_0000343901-mRNA-1">
    <property type="protein sequence ID" value="TTAC_0000343901-mRNA-1"/>
    <property type="gene ID" value="TTAC_0000343901"/>
</dbReference>
<proteinExistence type="predicted"/>
<dbReference type="PANTHER" id="PTHR14226:SF29">
    <property type="entry name" value="NEUROPATHY TARGET ESTERASE SWS"/>
    <property type="match status" value="1"/>
</dbReference>
<dbReference type="EMBL" id="UYWX01002418">
    <property type="protein sequence ID" value="VDM22600.1"/>
    <property type="molecule type" value="Genomic_DNA"/>
</dbReference>
<reference evidence="3" key="1">
    <citation type="submission" date="2017-02" db="UniProtKB">
        <authorList>
            <consortium name="WormBaseParasite"/>
        </authorList>
    </citation>
    <scope>IDENTIFICATION</scope>
</reference>
<dbReference type="PANTHER" id="PTHR14226">
    <property type="entry name" value="NEUROPATHY TARGET ESTERASE/SWISS CHEESE D.MELANOGASTER"/>
    <property type="match status" value="1"/>
</dbReference>
<protein>
    <submittedName>
        <fullName evidence="3">MBOAT_2 domain-containing protein</fullName>
    </submittedName>
</protein>
<organism evidence="3">
    <name type="scientific">Hydatigena taeniaeformis</name>
    <name type="common">Feline tapeworm</name>
    <name type="synonym">Taenia taeniaeformis</name>
    <dbReference type="NCBI Taxonomy" id="6205"/>
    <lineage>
        <taxon>Eukaryota</taxon>
        <taxon>Metazoa</taxon>
        <taxon>Spiralia</taxon>
        <taxon>Lophotrochozoa</taxon>
        <taxon>Platyhelminthes</taxon>
        <taxon>Cestoda</taxon>
        <taxon>Eucestoda</taxon>
        <taxon>Cyclophyllidea</taxon>
        <taxon>Taeniidae</taxon>
        <taxon>Hydatigera</taxon>
    </lineage>
</organism>
<accession>A0A0R3WRP9</accession>
<evidence type="ECO:0000313" key="1">
    <source>
        <dbReference type="EMBL" id="VDM22600.1"/>
    </source>
</evidence>
<dbReference type="GO" id="GO:0004622">
    <property type="term" value="F:phosphatidylcholine lysophospholipase activity"/>
    <property type="evidence" value="ECO:0007669"/>
    <property type="project" value="TreeGrafter"/>
</dbReference>
<evidence type="ECO:0000313" key="3">
    <source>
        <dbReference type="WBParaSite" id="TTAC_0000343901-mRNA-1"/>
    </source>
</evidence>
<gene>
    <name evidence="1" type="ORF">TTAC_LOCUS3424</name>
</gene>
<evidence type="ECO:0000313" key="2">
    <source>
        <dbReference type="Proteomes" id="UP000274429"/>
    </source>
</evidence>
<reference evidence="1 2" key="2">
    <citation type="submission" date="2018-11" db="EMBL/GenBank/DDBJ databases">
        <authorList>
            <consortium name="Pathogen Informatics"/>
        </authorList>
    </citation>
    <scope>NUCLEOTIDE SEQUENCE [LARGE SCALE GENOMIC DNA]</scope>
</reference>
<dbReference type="Proteomes" id="UP000274429">
    <property type="component" value="Unassembled WGS sequence"/>
</dbReference>
<dbReference type="GO" id="GO:0005783">
    <property type="term" value="C:endoplasmic reticulum"/>
    <property type="evidence" value="ECO:0007669"/>
    <property type="project" value="TreeGrafter"/>
</dbReference>
<dbReference type="OrthoDB" id="421051at2759"/>
<keyword evidence="2" id="KW-1185">Reference proteome</keyword>